<keyword evidence="11 16" id="KW-1278">Translocase</keyword>
<dbReference type="Pfam" id="PF00122">
    <property type="entry name" value="E1-E2_ATPase"/>
    <property type="match status" value="1"/>
</dbReference>
<dbReference type="SUPFAM" id="SSF81665">
    <property type="entry name" value="Calcium ATPase, transmembrane domain M"/>
    <property type="match status" value="1"/>
</dbReference>
<dbReference type="GO" id="GO:0005886">
    <property type="term" value="C:plasma membrane"/>
    <property type="evidence" value="ECO:0007669"/>
    <property type="project" value="UniProtKB-SubCell"/>
</dbReference>
<keyword evidence="6" id="KW-0479">Metal-binding</keyword>
<dbReference type="GO" id="GO:0046872">
    <property type="term" value="F:metal ion binding"/>
    <property type="evidence" value="ECO:0007669"/>
    <property type="project" value="UniProtKB-KW"/>
</dbReference>
<gene>
    <name evidence="19" type="ORF">GH714_019212</name>
</gene>
<evidence type="ECO:0000259" key="18">
    <source>
        <dbReference type="SMART" id="SM00499"/>
    </source>
</evidence>
<reference evidence="19 20" key="1">
    <citation type="journal article" date="2020" name="Mol. Plant">
        <title>The Chromosome-Based Rubber Tree Genome Provides New Insights into Spurge Genome Evolution and Rubber Biosynthesis.</title>
        <authorList>
            <person name="Liu J."/>
            <person name="Shi C."/>
            <person name="Shi C.C."/>
            <person name="Li W."/>
            <person name="Zhang Q.J."/>
            <person name="Zhang Y."/>
            <person name="Li K."/>
            <person name="Lu H.F."/>
            <person name="Shi C."/>
            <person name="Zhu S.T."/>
            <person name="Xiao Z.Y."/>
            <person name="Nan H."/>
            <person name="Yue Y."/>
            <person name="Zhu X.G."/>
            <person name="Wu Y."/>
            <person name="Hong X.N."/>
            <person name="Fan G.Y."/>
            <person name="Tong Y."/>
            <person name="Zhang D."/>
            <person name="Mao C.L."/>
            <person name="Liu Y.L."/>
            <person name="Hao S.J."/>
            <person name="Liu W.Q."/>
            <person name="Lv M.Q."/>
            <person name="Zhang H.B."/>
            <person name="Liu Y."/>
            <person name="Hu-Tang G.R."/>
            <person name="Wang J.P."/>
            <person name="Wang J.H."/>
            <person name="Sun Y.H."/>
            <person name="Ni S.B."/>
            <person name="Chen W.B."/>
            <person name="Zhang X.C."/>
            <person name="Jiao Y.N."/>
            <person name="Eichler E.E."/>
            <person name="Li G.H."/>
            <person name="Liu X."/>
            <person name="Gao L.Z."/>
        </authorList>
    </citation>
    <scope>NUCLEOTIDE SEQUENCE [LARGE SCALE GENOMIC DNA]</scope>
    <source>
        <strain evidence="20">cv. GT1</strain>
        <tissue evidence="19">Leaf</tissue>
    </source>
</reference>
<comment type="similarity">
    <text evidence="2 16">Belongs to the cation transport ATPase (P-type) (TC 3.A.3) family. Type IIIA subfamily.</text>
</comment>
<keyword evidence="9 16" id="KW-0067">ATP-binding</keyword>
<dbReference type="FunFam" id="3.40.1110.10:FF:000004">
    <property type="entry name" value="Plasma membrane ATPase"/>
    <property type="match status" value="1"/>
</dbReference>
<dbReference type="SUPFAM" id="SSF56784">
    <property type="entry name" value="HAD-like"/>
    <property type="match status" value="1"/>
</dbReference>
<evidence type="ECO:0000256" key="17">
    <source>
        <dbReference type="SAM" id="SignalP"/>
    </source>
</evidence>
<dbReference type="GO" id="GO:0120029">
    <property type="term" value="P:proton export across plasma membrane"/>
    <property type="evidence" value="ECO:0007669"/>
    <property type="project" value="UniProtKB-UniRule"/>
</dbReference>
<feature type="transmembrane region" description="Helical" evidence="16">
    <location>
        <begin position="735"/>
        <end position="757"/>
    </location>
</feature>
<evidence type="ECO:0000313" key="20">
    <source>
        <dbReference type="Proteomes" id="UP000467840"/>
    </source>
</evidence>
<dbReference type="InterPro" id="IPR008250">
    <property type="entry name" value="ATPase_P-typ_transduc_dom_A_sf"/>
</dbReference>
<feature type="transmembrane region" description="Helical" evidence="16">
    <location>
        <begin position="671"/>
        <end position="692"/>
    </location>
</feature>
<evidence type="ECO:0000256" key="5">
    <source>
        <dbReference type="ARBA" id="ARBA00022692"/>
    </source>
</evidence>
<dbReference type="InterPro" id="IPR023299">
    <property type="entry name" value="ATPase_P-typ_cyto_dom_N"/>
</dbReference>
<dbReference type="InterPro" id="IPR006534">
    <property type="entry name" value="P-type_ATPase_IIIA"/>
</dbReference>
<sequence>MKGLVISVLVVVALVLFMVMPGEAVDCGQVSSCLASCIPFLTGGEASPSSPCCTGVKNLEALAPTTADRRAACERVKTAALYPNIKEDAASSLPKKCGVELNIPISKTTDCQRARVQTIMIFWHPDLTYNQFDHQFHRGKQCWKCSCCPYGSIGPKAKVLRDRKWSEEDASVLVPGDIISIKLGDIIPADARLLEGDPLKIDQSALTGESLPVTKNPGDGVYSGSTCKQGEIEAVVIATGVHTFFGKAAHLVENTTHVGHFQKVLTAIGNFCICSIAFGMLIEIIAIYGIQQRKYRVGIDNLLVLLIGGIPIAMPTVLSVTMAIGSHRLSQQGAITKRMTAIEEMAGMDVLCSDKTGTLTLNKLTVDKNMIEVFAKGVDRDMVVLMAARASRLENQDAIDAAIVSMLADPKEARAGITEVHFLPFNPTDKRTALTYIDSVGKMHRVSKGAPEQILNLAHNKSEIDKKVHAIIDKFAERGLRSLGVARQEVPAGKKESLGGPWEFVGLLPLFDPPRHDSAETIRRALDLGVSVKMITGDQLAIGKETGRRLGMGTNMYPSSSLLGEGKDEAIASLPIDELIEKADGFAGVFPEHKYEIVRRLQTRKHICGMTGDGVNDAPALKKADIGIAVADSTDAARSASDIVLTEPGLSVIISAVLTSRAIFQRMKNYTIYAVSITIRIVLGFMLLTVFWKFDFPPFMVLVIAILNDGTIMTISKDRVKPSPLPDSWKLSEIFATGIVLGGYLALMTVIFFWAAYETNFFPHHLNMDDEAIANKLKEQLASAIYLQVSTISQALIFVTRSRGWSFTERPGLLLVAAFVIAQLIATVISAHANWGFAGIRSIGWGGQTAFTSKKDFGKEAREAAWATEQRTLHGLQSVETKMFSERTPFREISVMAEEAKRRAEIARLRELHTLKGKVESFAKLRGLTSMPLTSTTPSEYFYYFFLSSFVTFSPFHVRSMLLFKSYGGLSLCISLTLVATDLL</sequence>
<dbReference type="Gene3D" id="3.40.1110.10">
    <property type="entry name" value="Calcium-transporting ATPase, cytoplasmic domain N"/>
    <property type="match status" value="1"/>
</dbReference>
<comment type="caution">
    <text evidence="19">The sequence shown here is derived from an EMBL/GenBank/DDBJ whole genome shotgun (WGS) entry which is preliminary data.</text>
</comment>
<dbReference type="InterPro" id="IPR036412">
    <property type="entry name" value="HAD-like_sf"/>
</dbReference>
<dbReference type="InterPro" id="IPR001757">
    <property type="entry name" value="P_typ_ATPase"/>
</dbReference>
<evidence type="ECO:0000256" key="11">
    <source>
        <dbReference type="ARBA" id="ARBA00022967"/>
    </source>
</evidence>
<protein>
    <recommendedName>
        <fullName evidence="16">Plasma membrane ATPase</fullName>
        <ecNumber evidence="16">7.1.2.1</ecNumber>
    </recommendedName>
</protein>
<comment type="subcellular location">
    <subcellularLocation>
        <location evidence="16">Cell membrane</location>
        <topology evidence="16">Multi-pass membrane protein</topology>
    </subcellularLocation>
    <subcellularLocation>
        <location evidence="1">Membrane</location>
        <topology evidence="1">Multi-pass membrane protein</topology>
    </subcellularLocation>
</comment>
<evidence type="ECO:0000256" key="6">
    <source>
        <dbReference type="ARBA" id="ARBA00022723"/>
    </source>
</evidence>
<evidence type="ECO:0000313" key="19">
    <source>
        <dbReference type="EMBL" id="KAF2311027.1"/>
    </source>
</evidence>
<comment type="caution">
    <text evidence="16">Lacks conserved residue(s) required for the propagation of feature annotation.</text>
</comment>
<dbReference type="Proteomes" id="UP000467840">
    <property type="component" value="Chromosome 14"/>
</dbReference>
<dbReference type="NCBIfam" id="TIGR01494">
    <property type="entry name" value="ATPase_P-type"/>
    <property type="match status" value="2"/>
</dbReference>
<feature type="transmembrane region" description="Helical" evidence="16">
    <location>
        <begin position="267"/>
        <end position="290"/>
    </location>
</feature>
<dbReference type="PRINTS" id="PR00120">
    <property type="entry name" value="HATPASE"/>
</dbReference>
<dbReference type="SFLD" id="SFLDG00002">
    <property type="entry name" value="C1.7:_P-type_atpase_like"/>
    <property type="match status" value="1"/>
</dbReference>
<evidence type="ECO:0000256" key="15">
    <source>
        <dbReference type="ARBA" id="ARBA00048122"/>
    </source>
</evidence>
<dbReference type="SMART" id="SM00499">
    <property type="entry name" value="AAI"/>
    <property type="match status" value="1"/>
</dbReference>
<dbReference type="EC" id="7.1.2.1" evidence="16"/>
<evidence type="ECO:0000256" key="12">
    <source>
        <dbReference type="ARBA" id="ARBA00022989"/>
    </source>
</evidence>
<dbReference type="GO" id="GO:0016887">
    <property type="term" value="F:ATP hydrolysis activity"/>
    <property type="evidence" value="ECO:0007669"/>
    <property type="project" value="InterPro"/>
</dbReference>
<dbReference type="Gene3D" id="1.10.110.10">
    <property type="entry name" value="Plant lipid-transfer and hydrophobic proteins"/>
    <property type="match status" value="1"/>
</dbReference>
<dbReference type="PROSITE" id="PS00154">
    <property type="entry name" value="ATPASE_E1_E2"/>
    <property type="match status" value="1"/>
</dbReference>
<dbReference type="Gene3D" id="6.10.140.890">
    <property type="match status" value="1"/>
</dbReference>
<dbReference type="PRINTS" id="PR00119">
    <property type="entry name" value="CATATPASE"/>
</dbReference>
<feature type="transmembrane region" description="Helical" evidence="16">
    <location>
        <begin position="698"/>
        <end position="715"/>
    </location>
</feature>
<dbReference type="SFLD" id="SFLDF00027">
    <property type="entry name" value="p-type_atpase"/>
    <property type="match status" value="1"/>
</dbReference>
<dbReference type="Pfam" id="PF00702">
    <property type="entry name" value="Hydrolase"/>
    <property type="match status" value="1"/>
</dbReference>
<evidence type="ECO:0000256" key="8">
    <source>
        <dbReference type="ARBA" id="ARBA00022781"/>
    </source>
</evidence>
<dbReference type="Gene3D" id="1.20.1110.10">
    <property type="entry name" value="Calcium-transporting ATPase, transmembrane domain"/>
    <property type="match status" value="1"/>
</dbReference>
<keyword evidence="14 16" id="KW-0472">Membrane</keyword>
<keyword evidence="7 16" id="KW-0547">Nucleotide-binding</keyword>
<organism evidence="19 20">
    <name type="scientific">Hevea brasiliensis</name>
    <name type="common">Para rubber tree</name>
    <name type="synonym">Siphonia brasiliensis</name>
    <dbReference type="NCBI Taxonomy" id="3981"/>
    <lineage>
        <taxon>Eukaryota</taxon>
        <taxon>Viridiplantae</taxon>
        <taxon>Streptophyta</taxon>
        <taxon>Embryophyta</taxon>
        <taxon>Tracheophyta</taxon>
        <taxon>Spermatophyta</taxon>
        <taxon>Magnoliopsida</taxon>
        <taxon>eudicotyledons</taxon>
        <taxon>Gunneridae</taxon>
        <taxon>Pentapetalae</taxon>
        <taxon>rosids</taxon>
        <taxon>fabids</taxon>
        <taxon>Malpighiales</taxon>
        <taxon>Euphorbiaceae</taxon>
        <taxon>Crotonoideae</taxon>
        <taxon>Micrandreae</taxon>
        <taxon>Hevea</taxon>
    </lineage>
</organism>
<keyword evidence="4" id="KW-0597">Phosphoprotein</keyword>
<name>A0A6A6MDQ0_HEVBR</name>
<keyword evidence="20" id="KW-1185">Reference proteome</keyword>
<comment type="catalytic activity">
    <reaction evidence="15 16">
        <text>ATP + H2O + H(+)(in) = ADP + phosphate + 2 H(+)(out)</text>
        <dbReference type="Rhea" id="RHEA:20852"/>
        <dbReference type="ChEBI" id="CHEBI:15377"/>
        <dbReference type="ChEBI" id="CHEBI:15378"/>
        <dbReference type="ChEBI" id="CHEBI:30616"/>
        <dbReference type="ChEBI" id="CHEBI:43474"/>
        <dbReference type="ChEBI" id="CHEBI:456216"/>
        <dbReference type="EC" id="7.1.2.1"/>
    </reaction>
</comment>
<dbReference type="CDD" id="cd02076">
    <property type="entry name" value="P-type_ATPase_H"/>
    <property type="match status" value="1"/>
</dbReference>
<dbReference type="CDD" id="cd01960">
    <property type="entry name" value="nsLTP1"/>
    <property type="match status" value="1"/>
</dbReference>
<dbReference type="InterPro" id="IPR036312">
    <property type="entry name" value="Bifun_inhib/LTP/seed_sf"/>
</dbReference>
<evidence type="ECO:0000256" key="13">
    <source>
        <dbReference type="ARBA" id="ARBA00023065"/>
    </source>
</evidence>
<feature type="chain" id="PRO_5025591229" description="Plasma membrane ATPase" evidence="17">
    <location>
        <begin position="25"/>
        <end position="984"/>
    </location>
</feature>
<evidence type="ECO:0000256" key="16">
    <source>
        <dbReference type="RuleBase" id="RU362083"/>
    </source>
</evidence>
<dbReference type="Gene3D" id="3.40.50.1000">
    <property type="entry name" value="HAD superfamily/HAD-like"/>
    <property type="match status" value="1"/>
</dbReference>
<dbReference type="InterPro" id="IPR018303">
    <property type="entry name" value="ATPase_P-typ_P_site"/>
</dbReference>
<dbReference type="NCBIfam" id="TIGR01647">
    <property type="entry name" value="ATPase-IIIA_H"/>
    <property type="match status" value="1"/>
</dbReference>
<evidence type="ECO:0000256" key="7">
    <source>
        <dbReference type="ARBA" id="ARBA00022741"/>
    </source>
</evidence>
<feature type="domain" description="Bifunctional inhibitor/plant lipid transfer protein/seed storage helical" evidence="18">
    <location>
        <begin position="27"/>
        <end position="111"/>
    </location>
</feature>
<evidence type="ECO:0000256" key="14">
    <source>
        <dbReference type="ARBA" id="ARBA00023136"/>
    </source>
</evidence>
<evidence type="ECO:0000256" key="3">
    <source>
        <dbReference type="ARBA" id="ARBA00022448"/>
    </source>
</evidence>
<dbReference type="Gene3D" id="2.70.150.10">
    <property type="entry name" value="Calcium-transporting ATPase, cytoplasmic transduction domain A"/>
    <property type="match status" value="1"/>
</dbReference>
<proteinExistence type="inferred from homology"/>
<keyword evidence="3 16" id="KW-0813">Transport</keyword>
<dbReference type="GO" id="GO:0008553">
    <property type="term" value="F:P-type proton-exporting transporter activity"/>
    <property type="evidence" value="ECO:0007669"/>
    <property type="project" value="UniProtKB-UniRule"/>
</dbReference>
<keyword evidence="13 16" id="KW-0406">Ion transport</keyword>
<keyword evidence="17" id="KW-0732">Signal</keyword>
<feature type="transmembrane region" description="Helical" evidence="16">
    <location>
        <begin position="812"/>
        <end position="833"/>
    </location>
</feature>
<dbReference type="GO" id="GO:0005524">
    <property type="term" value="F:ATP binding"/>
    <property type="evidence" value="ECO:0007669"/>
    <property type="project" value="UniProtKB-UniRule"/>
</dbReference>
<evidence type="ECO:0000256" key="9">
    <source>
        <dbReference type="ARBA" id="ARBA00022840"/>
    </source>
</evidence>
<evidence type="ECO:0000256" key="1">
    <source>
        <dbReference type="ARBA" id="ARBA00004141"/>
    </source>
</evidence>
<keyword evidence="5 16" id="KW-0812">Transmembrane</keyword>
<dbReference type="InterPro" id="IPR023298">
    <property type="entry name" value="ATPase_P-typ_TM_dom_sf"/>
</dbReference>
<evidence type="ECO:0000256" key="4">
    <source>
        <dbReference type="ARBA" id="ARBA00022553"/>
    </source>
</evidence>
<dbReference type="InterPro" id="IPR023214">
    <property type="entry name" value="HAD_sf"/>
</dbReference>
<dbReference type="EMBL" id="JAAGAX010000006">
    <property type="protein sequence ID" value="KAF2311027.1"/>
    <property type="molecule type" value="Genomic_DNA"/>
</dbReference>
<feature type="transmembrane region" description="Helical" evidence="16">
    <location>
        <begin position="302"/>
        <end position="324"/>
    </location>
</feature>
<keyword evidence="12 16" id="KW-1133">Transmembrane helix</keyword>
<dbReference type="FunFam" id="3.40.50.1000:FF:000211">
    <property type="entry name" value="Plasma membrane ATPase"/>
    <property type="match status" value="1"/>
</dbReference>
<dbReference type="SUPFAM" id="SSF81653">
    <property type="entry name" value="Calcium ATPase, transduction domain A"/>
    <property type="match status" value="1"/>
</dbReference>
<evidence type="ECO:0000256" key="10">
    <source>
        <dbReference type="ARBA" id="ARBA00022842"/>
    </source>
</evidence>
<dbReference type="InterPro" id="IPR059000">
    <property type="entry name" value="ATPase_P-type_domA"/>
</dbReference>
<keyword evidence="10 16" id="KW-0460">Magnesium</keyword>
<dbReference type="InterPro" id="IPR016140">
    <property type="entry name" value="Bifunc_inhib/LTP/seed_store"/>
</dbReference>
<evidence type="ECO:0000256" key="2">
    <source>
        <dbReference type="ARBA" id="ARBA00008804"/>
    </source>
</evidence>
<feature type="signal peptide" evidence="17">
    <location>
        <begin position="1"/>
        <end position="24"/>
    </location>
</feature>
<dbReference type="FunFam" id="2.70.150.10:FF:000004">
    <property type="entry name" value="Plasma membrane ATPase"/>
    <property type="match status" value="1"/>
</dbReference>
<dbReference type="SFLD" id="SFLDS00003">
    <property type="entry name" value="Haloacid_Dehalogenase"/>
    <property type="match status" value="1"/>
</dbReference>
<dbReference type="PANTHER" id="PTHR42861">
    <property type="entry name" value="CALCIUM-TRANSPORTING ATPASE"/>
    <property type="match status" value="1"/>
</dbReference>
<dbReference type="AlphaFoldDB" id="A0A6A6MDQ0"/>
<accession>A0A6A6MDQ0</accession>
<dbReference type="SUPFAM" id="SSF47699">
    <property type="entry name" value="Bifunctional inhibitor/lipid-transfer protein/seed storage 2S albumin"/>
    <property type="match status" value="1"/>
</dbReference>
<dbReference type="InterPro" id="IPR044492">
    <property type="entry name" value="P_typ_ATPase_HD_dom"/>
</dbReference>
<keyword evidence="8 16" id="KW-0375">Hydrogen ion transport</keyword>
<dbReference type="FunFam" id="1.20.1110.10:FF:000045">
    <property type="entry name" value="ATPase 4 plasma membrane-type"/>
    <property type="match status" value="1"/>
</dbReference>
<dbReference type="Pfam" id="PF00234">
    <property type="entry name" value="Tryp_alpha_amyl"/>
    <property type="match status" value="1"/>
</dbReference>